<comment type="similarity">
    <text evidence="2">Belongs to the inositol monophosphatase superfamily.</text>
</comment>
<dbReference type="InterPro" id="IPR051090">
    <property type="entry name" value="Inositol_monoP_superfamily"/>
</dbReference>
<comment type="cofactor">
    <cofactor evidence="1">
        <name>Mg(2+)</name>
        <dbReference type="ChEBI" id="CHEBI:18420"/>
    </cofactor>
</comment>
<proteinExistence type="inferred from homology"/>
<evidence type="ECO:0000256" key="3">
    <source>
        <dbReference type="ARBA" id="ARBA00012633"/>
    </source>
</evidence>
<dbReference type="SUPFAM" id="SSF56655">
    <property type="entry name" value="Carbohydrate phosphatase"/>
    <property type="match status" value="1"/>
</dbReference>
<dbReference type="Gene3D" id="3.30.540.10">
    <property type="entry name" value="Fructose-1,6-Bisphosphatase, subunit A, domain 1"/>
    <property type="match status" value="1"/>
</dbReference>
<dbReference type="NCBIfam" id="TIGR01330">
    <property type="entry name" value="bisphos_HAL2"/>
    <property type="match status" value="1"/>
</dbReference>
<evidence type="ECO:0000256" key="7">
    <source>
        <dbReference type="ARBA" id="ARBA00044466"/>
    </source>
</evidence>
<evidence type="ECO:0000313" key="11">
    <source>
        <dbReference type="Proteomes" id="UP001491310"/>
    </source>
</evidence>
<dbReference type="EMBL" id="JALJOT010000018">
    <property type="protein sequence ID" value="KAK9901346.1"/>
    <property type="molecule type" value="Genomic_DNA"/>
</dbReference>
<evidence type="ECO:0000256" key="8">
    <source>
        <dbReference type="ARBA" id="ARBA00044479"/>
    </source>
</evidence>
<evidence type="ECO:0000256" key="1">
    <source>
        <dbReference type="ARBA" id="ARBA00001946"/>
    </source>
</evidence>
<evidence type="ECO:0000256" key="5">
    <source>
        <dbReference type="ARBA" id="ARBA00022801"/>
    </source>
</evidence>
<dbReference type="CDD" id="cd01517">
    <property type="entry name" value="PAP_phosphatase"/>
    <property type="match status" value="1"/>
</dbReference>
<evidence type="ECO:0000313" key="10">
    <source>
        <dbReference type="EMBL" id="KAK9901346.1"/>
    </source>
</evidence>
<dbReference type="InterPro" id="IPR006239">
    <property type="entry name" value="DPNP"/>
</dbReference>
<comment type="catalytic activity">
    <reaction evidence="7">
        <text>adenosine 2',5'-bisphosphate + H2O = AMP + phosphate</text>
        <dbReference type="Rhea" id="RHEA:77643"/>
        <dbReference type="ChEBI" id="CHEBI:15377"/>
        <dbReference type="ChEBI" id="CHEBI:43474"/>
        <dbReference type="ChEBI" id="CHEBI:194156"/>
        <dbReference type="ChEBI" id="CHEBI:456215"/>
        <dbReference type="EC" id="3.1.3.7"/>
    </reaction>
    <physiologicalReaction direction="left-to-right" evidence="7">
        <dbReference type="Rhea" id="RHEA:77644"/>
    </physiologicalReaction>
</comment>
<dbReference type="Gene3D" id="3.40.190.80">
    <property type="match status" value="1"/>
</dbReference>
<comment type="catalytic activity">
    <reaction evidence="9">
        <text>3'-phosphoadenylyl sulfate + H2O = adenosine 5'-phosphosulfate + phosphate</text>
        <dbReference type="Rhea" id="RHEA:77639"/>
        <dbReference type="ChEBI" id="CHEBI:15377"/>
        <dbReference type="ChEBI" id="CHEBI:43474"/>
        <dbReference type="ChEBI" id="CHEBI:58243"/>
        <dbReference type="ChEBI" id="CHEBI:58339"/>
        <dbReference type="EC" id="3.1.3.7"/>
    </reaction>
    <physiologicalReaction direction="left-to-right" evidence="9">
        <dbReference type="Rhea" id="RHEA:77640"/>
    </physiologicalReaction>
</comment>
<evidence type="ECO:0000256" key="2">
    <source>
        <dbReference type="ARBA" id="ARBA00009759"/>
    </source>
</evidence>
<evidence type="ECO:0000256" key="9">
    <source>
        <dbReference type="ARBA" id="ARBA00044484"/>
    </source>
</evidence>
<accession>A0ABR2YB40</accession>
<keyword evidence="6" id="KW-0460">Magnesium</keyword>
<keyword evidence="11" id="KW-1185">Reference proteome</keyword>
<reference evidence="10 11" key="1">
    <citation type="journal article" date="2024" name="Nat. Commun.">
        <title>Phylogenomics reveals the evolutionary origins of lichenization in chlorophyte algae.</title>
        <authorList>
            <person name="Puginier C."/>
            <person name="Libourel C."/>
            <person name="Otte J."/>
            <person name="Skaloud P."/>
            <person name="Haon M."/>
            <person name="Grisel S."/>
            <person name="Petersen M."/>
            <person name="Berrin J.G."/>
            <person name="Delaux P.M."/>
            <person name="Dal Grande F."/>
            <person name="Keller J."/>
        </authorList>
    </citation>
    <scope>NUCLEOTIDE SEQUENCE [LARGE SCALE GENOMIC DNA]</scope>
    <source>
        <strain evidence="10 11">SAG 216-7</strain>
    </source>
</reference>
<dbReference type="EC" id="3.1.3.7" evidence="3"/>
<dbReference type="PANTHER" id="PTHR43200:SF6">
    <property type="entry name" value="3'(2'),5'-BISPHOSPHATE NUCLEOTIDASE"/>
    <property type="match status" value="1"/>
</dbReference>
<keyword evidence="5" id="KW-0378">Hydrolase</keyword>
<dbReference type="Proteomes" id="UP001491310">
    <property type="component" value="Unassembled WGS sequence"/>
</dbReference>
<organism evidence="10 11">
    <name type="scientific">Coccomyxa subellipsoidea</name>
    <dbReference type="NCBI Taxonomy" id="248742"/>
    <lineage>
        <taxon>Eukaryota</taxon>
        <taxon>Viridiplantae</taxon>
        <taxon>Chlorophyta</taxon>
        <taxon>core chlorophytes</taxon>
        <taxon>Trebouxiophyceae</taxon>
        <taxon>Trebouxiophyceae incertae sedis</taxon>
        <taxon>Coccomyxaceae</taxon>
        <taxon>Coccomyxa</taxon>
    </lineage>
</organism>
<sequence>MTTQSAQATTPTVDAYDTETKSALIAVRLASKLCQRVQLQLKAGEKTDKADESPVTVADYGAQALVAWSLQRSLPNQPFSMVAEEDSVDLRQPEGAAMAARITAMVNEVLSEEEPGTKQLSEADVLGLIDTGGSEGGSQGRHWVLDPIDGTRGFVGMRQYAVCLGLLDQGQVVVGVLGCPNLPAGQIEDADGAGNSAAKAGTDGVGVIFAARKGAGAFAGPLAGNAFPEDRLRLTDTRNFSQIRFMESYESKHSDFSFTAKLAAKLGVSRPPLRIDSQAKYGALARGDAAINMRFPRPGYREKIWDHAAGALIVQEAGAVITDASGAPLDFGRGRWLDLDRGIVSATPAVHAALLQAIQEVSQ</sequence>
<comment type="caution">
    <text evidence="10">The sequence shown here is derived from an EMBL/GenBank/DDBJ whole genome shotgun (WGS) entry which is preliminary data.</text>
</comment>
<dbReference type="PROSITE" id="PS00630">
    <property type="entry name" value="IMP_2"/>
    <property type="match status" value="1"/>
</dbReference>
<keyword evidence="4" id="KW-0479">Metal-binding</keyword>
<name>A0ABR2YB40_9CHLO</name>
<dbReference type="PRINTS" id="PR00377">
    <property type="entry name" value="IMPHPHTASES"/>
</dbReference>
<dbReference type="InterPro" id="IPR000760">
    <property type="entry name" value="Inositol_monophosphatase-like"/>
</dbReference>
<dbReference type="Pfam" id="PF00459">
    <property type="entry name" value="Inositol_P"/>
    <property type="match status" value="1"/>
</dbReference>
<protein>
    <recommendedName>
        <fullName evidence="3">3'(2'),5'-bisphosphate nucleotidase</fullName>
        <ecNumber evidence="3">3.1.3.7</ecNumber>
    </recommendedName>
</protein>
<gene>
    <name evidence="10" type="ORF">WJX75_007615</name>
</gene>
<comment type="catalytic activity">
    <reaction evidence="8">
        <text>adenosine 3',5'-bisphosphate + H2O = AMP + phosphate</text>
        <dbReference type="Rhea" id="RHEA:10040"/>
        <dbReference type="ChEBI" id="CHEBI:15377"/>
        <dbReference type="ChEBI" id="CHEBI:43474"/>
        <dbReference type="ChEBI" id="CHEBI:58343"/>
        <dbReference type="ChEBI" id="CHEBI:456215"/>
        <dbReference type="EC" id="3.1.3.7"/>
    </reaction>
    <physiologicalReaction direction="left-to-right" evidence="8">
        <dbReference type="Rhea" id="RHEA:10041"/>
    </physiologicalReaction>
</comment>
<dbReference type="PANTHER" id="PTHR43200">
    <property type="entry name" value="PHOSPHATASE"/>
    <property type="match status" value="1"/>
</dbReference>
<evidence type="ECO:0000256" key="6">
    <source>
        <dbReference type="ARBA" id="ARBA00022842"/>
    </source>
</evidence>
<evidence type="ECO:0000256" key="4">
    <source>
        <dbReference type="ARBA" id="ARBA00022723"/>
    </source>
</evidence>
<dbReference type="InterPro" id="IPR020550">
    <property type="entry name" value="Inositol_monophosphatase_CS"/>
</dbReference>